<evidence type="ECO:0000313" key="3">
    <source>
        <dbReference type="Proteomes" id="UP001243195"/>
    </source>
</evidence>
<feature type="chain" id="PRO_5043555380" evidence="1">
    <location>
        <begin position="24"/>
        <end position="121"/>
    </location>
</feature>
<gene>
    <name evidence="2" type="ORF">RFH51_15275</name>
</gene>
<keyword evidence="1" id="KW-0732">Signal</keyword>
<sequence length="121" mass="13598">MRKTNIISLIAACILLSSGLLHAEPSSNTPNDKEELCKAASYFASVTFEGYQNGEKKKDYLEIVDEMTDIPSSKKDYFKKLVNEVFSKPLYSSKEEKSDAVQKINKDIYADCMKKESSAPK</sequence>
<comment type="caution">
    <text evidence="2">The sequence shown here is derived from an EMBL/GenBank/DDBJ whole genome shotgun (WGS) entry which is preliminary data.</text>
</comment>
<protein>
    <submittedName>
        <fullName evidence="2">Uncharacterized protein</fullName>
    </submittedName>
</protein>
<accession>A0AAW8JLT5</accession>
<evidence type="ECO:0000313" key="2">
    <source>
        <dbReference type="EMBL" id="MDQ9072819.1"/>
    </source>
</evidence>
<dbReference type="AlphaFoldDB" id="A0AAW8JLT5"/>
<dbReference type="RefSeq" id="WP_308957031.1">
    <property type="nucleotide sequence ID" value="NZ_JAVICY010000028.1"/>
</dbReference>
<reference evidence="2" key="1">
    <citation type="submission" date="2023-08" db="EMBL/GenBank/DDBJ databases">
        <title>Emergence of clinically-relevant ST2 carbapenem-resistant Acinetobacter baumannii strains in hospital sewages in Zhejiang, East of China.</title>
        <authorList>
            <person name="Kaichao C."/>
            <person name="Zhang R."/>
        </authorList>
    </citation>
    <scope>NUCLEOTIDE SEQUENCE</scope>
    <source>
        <strain evidence="2">M-SY-60</strain>
    </source>
</reference>
<proteinExistence type="predicted"/>
<dbReference type="EMBL" id="JAVIDA010000026">
    <property type="protein sequence ID" value="MDQ9072819.1"/>
    <property type="molecule type" value="Genomic_DNA"/>
</dbReference>
<name>A0AAW8JLT5_9GAMM</name>
<organism evidence="2 3">
    <name type="scientific">Acinetobacter gerneri</name>
    <dbReference type="NCBI Taxonomy" id="202952"/>
    <lineage>
        <taxon>Bacteria</taxon>
        <taxon>Pseudomonadati</taxon>
        <taxon>Pseudomonadota</taxon>
        <taxon>Gammaproteobacteria</taxon>
        <taxon>Moraxellales</taxon>
        <taxon>Moraxellaceae</taxon>
        <taxon>Acinetobacter</taxon>
    </lineage>
</organism>
<feature type="signal peptide" evidence="1">
    <location>
        <begin position="1"/>
        <end position="23"/>
    </location>
</feature>
<evidence type="ECO:0000256" key="1">
    <source>
        <dbReference type="SAM" id="SignalP"/>
    </source>
</evidence>
<dbReference type="Proteomes" id="UP001243195">
    <property type="component" value="Unassembled WGS sequence"/>
</dbReference>